<evidence type="ECO:0000256" key="11">
    <source>
        <dbReference type="ARBA" id="ARBA00023033"/>
    </source>
</evidence>
<evidence type="ECO:0000256" key="6">
    <source>
        <dbReference type="ARBA" id="ARBA00022723"/>
    </source>
</evidence>
<evidence type="ECO:0000256" key="5">
    <source>
        <dbReference type="ARBA" id="ARBA00022617"/>
    </source>
</evidence>
<dbReference type="GO" id="GO:0042446">
    <property type="term" value="P:hormone biosynthetic process"/>
    <property type="evidence" value="ECO:0007669"/>
    <property type="project" value="TreeGrafter"/>
</dbReference>
<keyword evidence="9 22" id="KW-0560">Oxidoreductase</keyword>
<evidence type="ECO:0000256" key="4">
    <source>
        <dbReference type="ARBA" id="ARBA00010617"/>
    </source>
</evidence>
<evidence type="ECO:0000313" key="25">
    <source>
        <dbReference type="Proteomes" id="UP000275408"/>
    </source>
</evidence>
<keyword evidence="11 22" id="KW-0503">Monooxygenase</keyword>
<evidence type="ECO:0000256" key="2">
    <source>
        <dbReference type="ARBA" id="ARBA00004524"/>
    </source>
</evidence>
<keyword evidence="10 21" id="KW-0408">Iron</keyword>
<evidence type="ECO:0000256" key="8">
    <source>
        <dbReference type="ARBA" id="ARBA00022848"/>
    </source>
</evidence>
<comment type="similarity">
    <text evidence="4 22">Belongs to the cytochrome P450 family.</text>
</comment>
<accession>A0A3M6TQP5</accession>
<evidence type="ECO:0000256" key="16">
    <source>
        <dbReference type="ARBA" id="ARBA00044217"/>
    </source>
</evidence>
<dbReference type="InterPro" id="IPR017972">
    <property type="entry name" value="Cyt_P450_CS"/>
</dbReference>
<dbReference type="AlphaFoldDB" id="A0A3M6TQP5"/>
<evidence type="ECO:0000256" key="19">
    <source>
        <dbReference type="ARBA" id="ARBA00044304"/>
    </source>
</evidence>
<evidence type="ECO:0000256" key="9">
    <source>
        <dbReference type="ARBA" id="ARBA00023002"/>
    </source>
</evidence>
<dbReference type="OMA" id="TEKCGMV"/>
<evidence type="ECO:0000256" key="23">
    <source>
        <dbReference type="SAM" id="Phobius"/>
    </source>
</evidence>
<comment type="cofactor">
    <cofactor evidence="21">
        <name>heme</name>
        <dbReference type="ChEBI" id="CHEBI:30413"/>
    </cofactor>
</comment>
<dbReference type="Proteomes" id="UP000275408">
    <property type="component" value="Unassembled WGS sequence"/>
</dbReference>
<dbReference type="PRINTS" id="PR00463">
    <property type="entry name" value="EP450I"/>
</dbReference>
<sequence>MASFDEYLTIGNIFLVIFFLLILNQLIVLYQFRKMPPGPRLTSLPFIGNLLSFDSGDGFMKITASLRKKYGRVFSVKIGSFKVVIAGDTASVKELLVRKSADYAGRPPLHSFMRSTFDGKDIAAGDYSPAWKFHRKIFIAAIRRYLSDKQVVEKTIAEQATKLMQYFEDQSLKDFDPANVLMESIANVSCHILFGKRFDSSHSDFKELLKLNDDFFSDYDINTQRFLLDFFPIAKFFPFRAYRLMYEMIDQVYEILRRQLKIQEKESSNSAEVDSLTGSFLQEKAAAENEVGAEERASFLSDEYMLSNMRDMFVAGYDTTSSTLRWAIAFLVHHPEIQKELQNQLDEVVGKDRMPNLDDLPNLPLVQAMIMETQRLGNVAENTLPHYTLKDTTLAGFRVPKDTIVFANLAQVHLDPSCWENPHSFNPHRHIDADGQLITNTGNFLPFSAGRRVCAGEALAKVELFLFLSWMLHKFTFLPSEDGTVPDLEGHTGLTHFPALYKIRAKKRSL</sequence>
<organism evidence="24 25">
    <name type="scientific">Pocillopora damicornis</name>
    <name type="common">Cauliflower coral</name>
    <name type="synonym">Millepora damicornis</name>
    <dbReference type="NCBI Taxonomy" id="46731"/>
    <lineage>
        <taxon>Eukaryota</taxon>
        <taxon>Metazoa</taxon>
        <taxon>Cnidaria</taxon>
        <taxon>Anthozoa</taxon>
        <taxon>Hexacorallia</taxon>
        <taxon>Scleractinia</taxon>
        <taxon>Astrocoeniina</taxon>
        <taxon>Pocilloporidae</taxon>
        <taxon>Pocillopora</taxon>
    </lineage>
</organism>
<dbReference type="Pfam" id="PF00067">
    <property type="entry name" value="p450"/>
    <property type="match status" value="1"/>
</dbReference>
<dbReference type="FunFam" id="1.10.630.10:FF:000049">
    <property type="entry name" value="steroid 21-hydroxylase isoform X1"/>
    <property type="match status" value="1"/>
</dbReference>
<dbReference type="GO" id="GO:0008289">
    <property type="term" value="F:lipid binding"/>
    <property type="evidence" value="ECO:0007669"/>
    <property type="project" value="UniProtKB-KW"/>
</dbReference>
<feature type="binding site" description="axial binding residue" evidence="21">
    <location>
        <position position="454"/>
    </location>
    <ligand>
        <name>heme</name>
        <dbReference type="ChEBI" id="CHEBI:30413"/>
    </ligand>
    <ligandPart>
        <name>Fe</name>
        <dbReference type="ChEBI" id="CHEBI:18248"/>
    </ligandPart>
</feature>
<dbReference type="GO" id="GO:0005506">
    <property type="term" value="F:iron ion binding"/>
    <property type="evidence" value="ECO:0007669"/>
    <property type="project" value="InterPro"/>
</dbReference>
<keyword evidence="13 23" id="KW-0472">Membrane</keyword>
<dbReference type="PANTHER" id="PTHR24289">
    <property type="entry name" value="STEROID 17-ALPHA-HYDROXYLASE/17,20 LYASE"/>
    <property type="match status" value="1"/>
</dbReference>
<dbReference type="GO" id="GO:0020037">
    <property type="term" value="F:heme binding"/>
    <property type="evidence" value="ECO:0007669"/>
    <property type="project" value="InterPro"/>
</dbReference>
<keyword evidence="7" id="KW-0256">Endoplasmic reticulum</keyword>
<dbReference type="PANTHER" id="PTHR24289:SF1">
    <property type="entry name" value="STEROID 17-ALPHA-HYDROXYLASE_17,20 LYASE"/>
    <property type="match status" value="1"/>
</dbReference>
<dbReference type="EC" id="1.14.14.16" evidence="14"/>
<dbReference type="GO" id="GO:0042448">
    <property type="term" value="P:progesterone metabolic process"/>
    <property type="evidence" value="ECO:0007669"/>
    <property type="project" value="TreeGrafter"/>
</dbReference>
<protein>
    <recommendedName>
        <fullName evidence="15">Steroid 21-hydroxylase</fullName>
        <ecNumber evidence="14">1.14.14.16</ecNumber>
    </recommendedName>
    <alternativeName>
        <fullName evidence="19">21-OHase</fullName>
    </alternativeName>
    <alternativeName>
        <fullName evidence="16">Cytochrome P-450c21</fullName>
    </alternativeName>
    <alternativeName>
        <fullName evidence="20">Cytochrome P450 21</fullName>
    </alternativeName>
    <alternativeName>
        <fullName evidence="18">Cytochrome P450 XXI</fullName>
    </alternativeName>
    <alternativeName>
        <fullName evidence="17">Cytochrome P450-C21</fullName>
    </alternativeName>
</protein>
<dbReference type="OrthoDB" id="6081913at2759"/>
<dbReference type="GO" id="GO:0004508">
    <property type="term" value="F:steroid 17-alpha-monooxygenase activity"/>
    <property type="evidence" value="ECO:0007669"/>
    <property type="project" value="TreeGrafter"/>
</dbReference>
<evidence type="ECO:0000256" key="12">
    <source>
        <dbReference type="ARBA" id="ARBA00023121"/>
    </source>
</evidence>
<keyword evidence="12" id="KW-0446">Lipid-binding</keyword>
<keyword evidence="6 21" id="KW-0479">Metal-binding</keyword>
<keyword evidence="23" id="KW-1133">Transmembrane helix</keyword>
<dbReference type="GO" id="GO:0005789">
    <property type="term" value="C:endoplasmic reticulum membrane"/>
    <property type="evidence" value="ECO:0007669"/>
    <property type="project" value="UniProtKB-SubCell"/>
</dbReference>
<dbReference type="GO" id="GO:0004509">
    <property type="term" value="F:steroid 21-monooxygenase activity"/>
    <property type="evidence" value="ECO:0007669"/>
    <property type="project" value="UniProtKB-EC"/>
</dbReference>
<dbReference type="SUPFAM" id="SSF48264">
    <property type="entry name" value="Cytochrome P450"/>
    <property type="match status" value="1"/>
</dbReference>
<dbReference type="PROSITE" id="PS00086">
    <property type="entry name" value="CYTOCHROME_P450"/>
    <property type="match status" value="1"/>
</dbReference>
<evidence type="ECO:0000256" key="17">
    <source>
        <dbReference type="ARBA" id="ARBA00044265"/>
    </source>
</evidence>
<keyword evidence="23" id="KW-0812">Transmembrane</keyword>
<dbReference type="InterPro" id="IPR001128">
    <property type="entry name" value="Cyt_P450"/>
</dbReference>
<evidence type="ECO:0000256" key="14">
    <source>
        <dbReference type="ARBA" id="ARBA00044040"/>
    </source>
</evidence>
<evidence type="ECO:0000256" key="20">
    <source>
        <dbReference type="ARBA" id="ARBA00044342"/>
    </source>
</evidence>
<dbReference type="EMBL" id="RCHS01003141">
    <property type="protein sequence ID" value="RMX43743.1"/>
    <property type="molecule type" value="Genomic_DNA"/>
</dbReference>
<evidence type="ECO:0000313" key="24">
    <source>
        <dbReference type="EMBL" id="RMX43743.1"/>
    </source>
</evidence>
<evidence type="ECO:0000256" key="15">
    <source>
        <dbReference type="ARBA" id="ARBA00044116"/>
    </source>
</evidence>
<dbReference type="InterPro" id="IPR002401">
    <property type="entry name" value="Cyt_P450_E_grp-I"/>
</dbReference>
<dbReference type="PRINTS" id="PR00385">
    <property type="entry name" value="P450"/>
</dbReference>
<evidence type="ECO:0000256" key="3">
    <source>
        <dbReference type="ARBA" id="ARBA00004586"/>
    </source>
</evidence>
<dbReference type="InterPro" id="IPR036396">
    <property type="entry name" value="Cyt_P450_sf"/>
</dbReference>
<keyword evidence="5 21" id="KW-0349">Heme</keyword>
<dbReference type="STRING" id="46731.A0A3M6TQP5"/>
<keyword evidence="25" id="KW-1185">Reference proteome</keyword>
<dbReference type="Gene3D" id="1.10.630.10">
    <property type="entry name" value="Cytochrome P450"/>
    <property type="match status" value="1"/>
</dbReference>
<gene>
    <name evidence="24" type="ORF">pdam_00023693</name>
</gene>
<evidence type="ECO:0000256" key="10">
    <source>
        <dbReference type="ARBA" id="ARBA00023004"/>
    </source>
</evidence>
<evidence type="ECO:0000256" key="21">
    <source>
        <dbReference type="PIRSR" id="PIRSR602401-1"/>
    </source>
</evidence>
<evidence type="ECO:0000256" key="7">
    <source>
        <dbReference type="ARBA" id="ARBA00022824"/>
    </source>
</evidence>
<evidence type="ECO:0000256" key="13">
    <source>
        <dbReference type="ARBA" id="ARBA00023136"/>
    </source>
</evidence>
<dbReference type="GO" id="GO:0008610">
    <property type="term" value="P:lipid biosynthetic process"/>
    <property type="evidence" value="ECO:0007669"/>
    <property type="project" value="UniProtKB-ARBA"/>
</dbReference>
<evidence type="ECO:0000256" key="22">
    <source>
        <dbReference type="RuleBase" id="RU000461"/>
    </source>
</evidence>
<proteinExistence type="inferred from homology"/>
<comment type="subcellular location">
    <subcellularLocation>
        <location evidence="1">Endomembrane system</location>
        <topology evidence="1">Peripheral membrane protein</topology>
    </subcellularLocation>
    <subcellularLocation>
        <location evidence="3">Endoplasmic reticulum membrane</location>
    </subcellularLocation>
    <subcellularLocation>
        <location evidence="2">Microsome membrane</location>
    </subcellularLocation>
</comment>
<evidence type="ECO:0000256" key="1">
    <source>
        <dbReference type="ARBA" id="ARBA00004184"/>
    </source>
</evidence>
<feature type="transmembrane region" description="Helical" evidence="23">
    <location>
        <begin position="12"/>
        <end position="32"/>
    </location>
</feature>
<name>A0A3M6TQP5_POCDA</name>
<reference evidence="24 25" key="1">
    <citation type="journal article" date="2018" name="Sci. Rep.">
        <title>Comparative analysis of the Pocillopora damicornis genome highlights role of immune system in coral evolution.</title>
        <authorList>
            <person name="Cunning R."/>
            <person name="Bay R.A."/>
            <person name="Gillette P."/>
            <person name="Baker A.C."/>
            <person name="Traylor-Knowles N."/>
        </authorList>
    </citation>
    <scope>NUCLEOTIDE SEQUENCE [LARGE SCALE GENOMIC DNA]</scope>
    <source>
        <strain evidence="24">RSMAS</strain>
        <tissue evidence="24">Whole animal</tissue>
    </source>
</reference>
<comment type="caution">
    <text evidence="24">The sequence shown here is derived from an EMBL/GenBank/DDBJ whole genome shotgun (WGS) entry which is preliminary data.</text>
</comment>
<evidence type="ECO:0000256" key="18">
    <source>
        <dbReference type="ARBA" id="ARBA00044282"/>
    </source>
</evidence>
<keyword evidence="8" id="KW-0492">Microsome</keyword>